<evidence type="ECO:0000256" key="2">
    <source>
        <dbReference type="ARBA" id="ARBA00004282"/>
    </source>
</evidence>
<keyword evidence="12" id="KW-0966">Cell projection</keyword>
<dbReference type="GO" id="GO:0051056">
    <property type="term" value="P:regulation of small GTPase mediated signal transduction"/>
    <property type="evidence" value="ECO:0007669"/>
    <property type="project" value="UniProtKB-ARBA"/>
</dbReference>
<dbReference type="GO" id="GO:0042995">
    <property type="term" value="C:cell projection"/>
    <property type="evidence" value="ECO:0007669"/>
    <property type="project" value="UniProtKB-SubCell"/>
</dbReference>
<dbReference type="PROSITE" id="PS50003">
    <property type="entry name" value="PH_DOMAIN"/>
    <property type="match status" value="1"/>
</dbReference>
<dbReference type="GO" id="GO:0005096">
    <property type="term" value="F:GTPase activator activity"/>
    <property type="evidence" value="ECO:0007669"/>
    <property type="project" value="UniProtKB-KW"/>
</dbReference>
<dbReference type="KEGG" id="pmrn:116940310"/>
<feature type="compositionally biased region" description="Polar residues" evidence="18">
    <location>
        <begin position="381"/>
        <end position="392"/>
    </location>
</feature>
<dbReference type="InterPro" id="IPR051025">
    <property type="entry name" value="RhoGAP"/>
</dbReference>
<dbReference type="InterPro" id="IPR008936">
    <property type="entry name" value="Rho_GTPase_activation_prot"/>
</dbReference>
<dbReference type="GO" id="GO:0005856">
    <property type="term" value="C:cytoskeleton"/>
    <property type="evidence" value="ECO:0007669"/>
    <property type="project" value="UniProtKB-SubCell"/>
</dbReference>
<evidence type="ECO:0000256" key="8">
    <source>
        <dbReference type="ARBA" id="ARBA00022782"/>
    </source>
</evidence>
<comment type="subcellular location">
    <subcellularLocation>
        <location evidence="2">Cell junction</location>
    </subcellularLocation>
    <subcellularLocation>
        <location evidence="3">Cell projection</location>
    </subcellularLocation>
    <subcellularLocation>
        <location evidence="1">Cytoplasm</location>
        <location evidence="1">Cytoskeleton</location>
    </subcellularLocation>
</comment>
<dbReference type="PROSITE" id="PS50238">
    <property type="entry name" value="RHOGAP"/>
    <property type="match status" value="1"/>
</dbReference>
<evidence type="ECO:0000256" key="14">
    <source>
        <dbReference type="ARBA" id="ARBA00066033"/>
    </source>
</evidence>
<feature type="domain" description="PH" evidence="19">
    <location>
        <begin position="61"/>
        <end position="167"/>
    </location>
</feature>
<keyword evidence="8" id="KW-0221">Differentiation</keyword>
<dbReference type="AlphaFoldDB" id="A0AAJ7SUK6"/>
<dbReference type="SUPFAM" id="SSF50729">
    <property type="entry name" value="PH domain-like"/>
    <property type="match status" value="1"/>
</dbReference>
<dbReference type="FunFam" id="2.30.29.30:FF:000286">
    <property type="entry name" value="PH-protein kinase domain containing protein"/>
    <property type="match status" value="1"/>
</dbReference>
<evidence type="ECO:0000256" key="1">
    <source>
        <dbReference type="ARBA" id="ARBA00004245"/>
    </source>
</evidence>
<evidence type="ECO:0000256" key="13">
    <source>
        <dbReference type="ARBA" id="ARBA00058502"/>
    </source>
</evidence>
<name>A0AAJ7SUK6_PETMA</name>
<evidence type="ECO:0000256" key="18">
    <source>
        <dbReference type="SAM" id="MobiDB-lite"/>
    </source>
</evidence>
<evidence type="ECO:0000313" key="21">
    <source>
        <dbReference type="Proteomes" id="UP001318040"/>
    </source>
</evidence>
<accession>A0AAJ7SUK6</accession>
<evidence type="ECO:0000256" key="7">
    <source>
        <dbReference type="ARBA" id="ARBA00022553"/>
    </source>
</evidence>
<proteinExistence type="predicted"/>
<dbReference type="Gene3D" id="1.10.555.10">
    <property type="entry name" value="Rho GTPase activation protein"/>
    <property type="match status" value="1"/>
</dbReference>
<keyword evidence="5" id="KW-0217">Developmental protein</keyword>
<organism evidence="21 22">
    <name type="scientific">Petromyzon marinus</name>
    <name type="common">Sea lamprey</name>
    <dbReference type="NCBI Taxonomy" id="7757"/>
    <lineage>
        <taxon>Eukaryota</taxon>
        <taxon>Metazoa</taxon>
        <taxon>Chordata</taxon>
        <taxon>Craniata</taxon>
        <taxon>Vertebrata</taxon>
        <taxon>Cyclostomata</taxon>
        <taxon>Hyperoartia</taxon>
        <taxon>Petromyzontiformes</taxon>
        <taxon>Petromyzontidae</taxon>
        <taxon>Petromyzon</taxon>
    </lineage>
</organism>
<sequence length="739" mass="80906">MAREWSGRERGQGRMCRGTSLGRSGLEAACIRMSQDRLRSLSLMGEQTGLIKMKGQPKEGDAVRSGWLKKQGGFVKTWHTRWFVLRRGQLFYYKNDEEAKEQGAIPLFGNRVNSLVTGAEEQGKHLFEILPGADRDRMTSNHESYLLMASSQGDMEEWVKAIRRATASPSLSKGVFGQRLEETVRSETGSDGVTAPAPLLVTQCVNFIRCQGLAEEGLFRLPGQTNLVRELQEAFDCGERPIFDGDTDVHTVASLVKLYLRELPEPVVPFSLYSEFLSCASLLAKNQSEGVKELTQLVNSLPLANFNLLKYICSFLYEVQSHASINKMSIQNLATVFGPNILRPKVEDPATIMEGATTVQHLMSTLIEQHAVLFARGPEASTKSSLSRTNGTGFRRRESGVSWDESSAPAQTDGGALSSPLSLCAEQPGCYEKNGLGFQSGSLSQDVLQSLAQSGIASELFRDKPFKARKYSSMRISVGKQMRPSQNAVIANGDERANQQGRDDRTPSGWAGSADDPRDESHSPVQRRPNRDSPGTGMAANRQSTYDNVAPPGNADGSPGACEGAMWCSSVSKPPRARNHASSCGDEPPGTSDATAAGFWQGQGGTLDDARGQSAAARRDRLKSSGSDWDPMLSPTDSASSINTQVLSNVMATMQIELSKQKLDYEGKIRSLETCKQELQGRVTALSDELEQERKKTTMLEIRMRNAERAQADAEQRNAALQREMEGFFTTFGSLQPQQ</sequence>
<dbReference type="InterPro" id="IPR000198">
    <property type="entry name" value="RhoGAP_dom"/>
</dbReference>
<evidence type="ECO:0000256" key="4">
    <source>
        <dbReference type="ARBA" id="ARBA00022468"/>
    </source>
</evidence>
<dbReference type="Gene3D" id="2.30.29.30">
    <property type="entry name" value="Pleckstrin-homology domain (PH domain)/Phosphotyrosine-binding domain (PTB)"/>
    <property type="match status" value="1"/>
</dbReference>
<evidence type="ECO:0000256" key="6">
    <source>
        <dbReference type="ARBA" id="ARBA00022490"/>
    </source>
</evidence>
<feature type="region of interest" description="Disordered" evidence="18">
    <location>
        <begin position="571"/>
        <end position="639"/>
    </location>
</feature>
<feature type="coiled-coil region" evidence="17">
    <location>
        <begin position="676"/>
        <end position="724"/>
    </location>
</feature>
<evidence type="ECO:0000256" key="11">
    <source>
        <dbReference type="ARBA" id="ARBA00023212"/>
    </source>
</evidence>
<dbReference type="GO" id="GO:0007165">
    <property type="term" value="P:signal transduction"/>
    <property type="evidence" value="ECO:0007669"/>
    <property type="project" value="InterPro"/>
</dbReference>
<reference evidence="22" key="1">
    <citation type="submission" date="2025-08" db="UniProtKB">
        <authorList>
            <consortium name="RefSeq"/>
        </authorList>
    </citation>
    <scope>IDENTIFICATION</scope>
    <source>
        <tissue evidence="22">Sperm</tissue>
    </source>
</reference>
<dbReference type="InterPro" id="IPR011993">
    <property type="entry name" value="PH-like_dom_sf"/>
</dbReference>
<evidence type="ECO:0000313" key="22">
    <source>
        <dbReference type="RefSeq" id="XP_032805842.1"/>
    </source>
</evidence>
<dbReference type="FunFam" id="1.10.555.10:FF:000015">
    <property type="entry name" value="rho GTPase-activating protein 25 isoform X1"/>
    <property type="match status" value="1"/>
</dbReference>
<dbReference type="Pfam" id="PF00620">
    <property type="entry name" value="RhoGAP"/>
    <property type="match status" value="1"/>
</dbReference>
<keyword evidence="11" id="KW-0206">Cytoskeleton</keyword>
<keyword evidence="4" id="KW-0343">GTPase activation</keyword>
<feature type="region of interest" description="Disordered" evidence="18">
    <location>
        <begin position="491"/>
        <end position="557"/>
    </location>
</feature>
<evidence type="ECO:0000259" key="19">
    <source>
        <dbReference type="PROSITE" id="PS50003"/>
    </source>
</evidence>
<dbReference type="PANTHER" id="PTHR15228">
    <property type="entry name" value="SPERMATHECAL PHYSIOLOGY VARIANT"/>
    <property type="match status" value="1"/>
</dbReference>
<keyword evidence="21" id="KW-1185">Reference proteome</keyword>
<dbReference type="InterPro" id="IPR001849">
    <property type="entry name" value="PH_domain"/>
</dbReference>
<feature type="region of interest" description="Disordered" evidence="18">
    <location>
        <begin position="381"/>
        <end position="415"/>
    </location>
</feature>
<comment type="function">
    <text evidence="13">Rho GTPase-activating protein involved in cell polarity, cell morphology and cytoskeletal organization. Acts as a GTPase activator for the Rac-type GTPase by converting it to an inactive GDP-bound state. Controls actin remodeling by inactivating Rac downstream of Rho leading to suppress leading edge protrusion and promotes cell retraction to achieve cellular polarity. Able to suppress RAC1 and CDC42 activity in vitro. Overexpression induces cell rounding with partial or complete disruption of actin stress fibers and formation of membrane ruffles, lamellipodia, and filopodia. Isoform 2 is a vascular cell-specific GAP involved in modulation of angiogenesis.</text>
</comment>
<evidence type="ECO:0000256" key="10">
    <source>
        <dbReference type="ARBA" id="ARBA00023054"/>
    </source>
</evidence>
<evidence type="ECO:0000259" key="20">
    <source>
        <dbReference type="PROSITE" id="PS50238"/>
    </source>
</evidence>
<dbReference type="PANTHER" id="PTHR15228:SF24">
    <property type="entry name" value="RHO-GAP DOMAIN-CONTAINING PROTEIN"/>
    <property type="match status" value="1"/>
</dbReference>
<dbReference type="RefSeq" id="XP_032805842.1">
    <property type="nucleotide sequence ID" value="XM_032949951.1"/>
</dbReference>
<evidence type="ECO:0000256" key="16">
    <source>
        <dbReference type="ARBA" id="ARBA00083366"/>
    </source>
</evidence>
<dbReference type="SMART" id="SM00233">
    <property type="entry name" value="PH"/>
    <property type="match status" value="1"/>
</dbReference>
<dbReference type="Pfam" id="PF00169">
    <property type="entry name" value="PH"/>
    <property type="match status" value="1"/>
</dbReference>
<evidence type="ECO:0000256" key="15">
    <source>
        <dbReference type="ARBA" id="ARBA00070253"/>
    </source>
</evidence>
<keyword evidence="7" id="KW-0597">Phosphoprotein</keyword>
<feature type="domain" description="Rho-GAP" evidence="20">
    <location>
        <begin position="178"/>
        <end position="374"/>
    </location>
</feature>
<evidence type="ECO:0000256" key="12">
    <source>
        <dbReference type="ARBA" id="ARBA00023273"/>
    </source>
</evidence>
<dbReference type="GO" id="GO:0030154">
    <property type="term" value="P:cell differentiation"/>
    <property type="evidence" value="ECO:0007669"/>
    <property type="project" value="UniProtKB-KW"/>
</dbReference>
<gene>
    <name evidence="22" type="primary">LOC116940310</name>
</gene>
<dbReference type="Proteomes" id="UP001318040">
    <property type="component" value="Chromosome 8"/>
</dbReference>
<keyword evidence="10 17" id="KW-0175">Coiled coil</keyword>
<protein>
    <recommendedName>
        <fullName evidence="15">Rho GTPase-activating protein 24</fullName>
    </recommendedName>
    <alternativeName>
        <fullName evidence="16">Rho-type GTPase-activating protein 24</fullName>
    </alternativeName>
</protein>
<dbReference type="SMART" id="SM00324">
    <property type="entry name" value="RhoGAP"/>
    <property type="match status" value="1"/>
</dbReference>
<dbReference type="SUPFAM" id="SSF48350">
    <property type="entry name" value="GTPase activation domain, GAP"/>
    <property type="match status" value="1"/>
</dbReference>
<keyword evidence="9" id="KW-0965">Cell junction</keyword>
<dbReference type="GO" id="GO:0070161">
    <property type="term" value="C:anchoring junction"/>
    <property type="evidence" value="ECO:0007669"/>
    <property type="project" value="UniProtKB-SubCell"/>
</dbReference>
<evidence type="ECO:0000256" key="5">
    <source>
        <dbReference type="ARBA" id="ARBA00022473"/>
    </source>
</evidence>
<comment type="subunit">
    <text evidence="14">Interacts with FLNA.</text>
</comment>
<feature type="compositionally biased region" description="Basic and acidic residues" evidence="18">
    <location>
        <begin position="493"/>
        <end position="506"/>
    </location>
</feature>
<evidence type="ECO:0000256" key="9">
    <source>
        <dbReference type="ARBA" id="ARBA00022949"/>
    </source>
</evidence>
<keyword evidence="6" id="KW-0963">Cytoplasm</keyword>
<evidence type="ECO:0000256" key="17">
    <source>
        <dbReference type="SAM" id="Coils"/>
    </source>
</evidence>
<evidence type="ECO:0000256" key="3">
    <source>
        <dbReference type="ARBA" id="ARBA00004316"/>
    </source>
</evidence>